<dbReference type="GO" id="GO:0032153">
    <property type="term" value="C:cell division site"/>
    <property type="evidence" value="ECO:0007669"/>
    <property type="project" value="TreeGrafter"/>
</dbReference>
<evidence type="ECO:0000256" key="2">
    <source>
        <dbReference type="ARBA" id="ARBA00007379"/>
    </source>
</evidence>
<dbReference type="InterPro" id="IPR047590">
    <property type="entry name" value="FtsX_proteobact-type"/>
</dbReference>
<keyword evidence="8 14" id="KW-0812">Transmembrane</keyword>
<dbReference type="RefSeq" id="WP_129831423.1">
    <property type="nucleotide sequence ID" value="NZ_CP035704.1"/>
</dbReference>
<evidence type="ECO:0000256" key="9">
    <source>
        <dbReference type="ARBA" id="ARBA00022989"/>
    </source>
</evidence>
<dbReference type="Proteomes" id="UP000291562">
    <property type="component" value="Chromosome"/>
</dbReference>
<dbReference type="GO" id="GO:0005886">
    <property type="term" value="C:plasma membrane"/>
    <property type="evidence" value="ECO:0007669"/>
    <property type="project" value="UniProtKB-SubCell"/>
</dbReference>
<dbReference type="PANTHER" id="PTHR47755">
    <property type="entry name" value="CELL DIVISION PROTEIN FTSX"/>
    <property type="match status" value="1"/>
</dbReference>
<evidence type="ECO:0000256" key="5">
    <source>
        <dbReference type="ARBA" id="ARBA00022475"/>
    </source>
</evidence>
<keyword evidence="18" id="KW-1185">Reference proteome</keyword>
<sequence>MNTRKATAPRVKTVPAARGANRSATRSRLNIRAWREHHAYSFFSSLYRIAARPGWTALTVLVMGLALALPLLLFLLLQNVQGLSTGWQEAREITVFLKPEIDATAATQFAENLRARSDVAIVKIRTPEEGLAEFRSQSGFSDALKVLQANPLPTVLVVTARENSRDSGNATPALVGQLKSDSKVDLVQYDAAWRQRLGAILALGARVVQVLAGLLALGTLLVVGNTVRLDIQSRAAEIGTLQLLGASKGFVRRPFLYIGLWYGLLSGFVALLLVLTVQLALGDAVAHLISSYDNRFAFSALGWVPALLVLVVSAALGWFGAWLVASRHLTLGQPA</sequence>
<dbReference type="InterPro" id="IPR003838">
    <property type="entry name" value="ABC3_permease_C"/>
</dbReference>
<dbReference type="Pfam" id="PF18075">
    <property type="entry name" value="FtsX_ECD"/>
    <property type="match status" value="1"/>
</dbReference>
<keyword evidence="7 12" id="KW-0132">Cell division</keyword>
<dbReference type="EMBL" id="CP035704">
    <property type="protein sequence ID" value="QBB69167.1"/>
    <property type="molecule type" value="Genomic_DNA"/>
</dbReference>
<evidence type="ECO:0000259" key="15">
    <source>
        <dbReference type="Pfam" id="PF02687"/>
    </source>
</evidence>
<evidence type="ECO:0000256" key="8">
    <source>
        <dbReference type="ARBA" id="ARBA00022692"/>
    </source>
</evidence>
<dbReference type="Gene3D" id="3.30.70.3040">
    <property type="match status" value="1"/>
</dbReference>
<feature type="transmembrane region" description="Helical" evidence="14">
    <location>
        <begin position="199"/>
        <end position="224"/>
    </location>
</feature>
<feature type="transmembrane region" description="Helical" evidence="14">
    <location>
        <begin position="255"/>
        <end position="281"/>
    </location>
</feature>
<comment type="similarity">
    <text evidence="2 12">Belongs to the ABC-4 integral membrane protein family. FtsX subfamily.</text>
</comment>
<keyword evidence="5 12" id="KW-1003">Cell membrane</keyword>
<evidence type="ECO:0000256" key="12">
    <source>
        <dbReference type="PIRNR" id="PIRNR003097"/>
    </source>
</evidence>
<comment type="subunit">
    <text evidence="3">Forms a membrane-associated complex with FtsE.</text>
</comment>
<keyword evidence="10 12" id="KW-0472">Membrane</keyword>
<accession>A0A411HFB6</accession>
<dbReference type="PANTHER" id="PTHR47755:SF1">
    <property type="entry name" value="CELL DIVISION PROTEIN FTSX"/>
    <property type="match status" value="1"/>
</dbReference>
<evidence type="ECO:0000256" key="1">
    <source>
        <dbReference type="ARBA" id="ARBA00004429"/>
    </source>
</evidence>
<dbReference type="PIRSF" id="PIRSF003097">
    <property type="entry name" value="FtsX"/>
    <property type="match status" value="1"/>
</dbReference>
<dbReference type="Pfam" id="PF02687">
    <property type="entry name" value="FtsX"/>
    <property type="match status" value="1"/>
</dbReference>
<dbReference type="AlphaFoldDB" id="A0A411HFB6"/>
<protein>
    <recommendedName>
        <fullName evidence="4 12">Cell division protein FtsX</fullName>
    </recommendedName>
</protein>
<comment type="subcellular location">
    <subcellularLocation>
        <location evidence="1">Cell inner membrane</location>
        <topology evidence="1">Multi-pass membrane protein</topology>
    </subcellularLocation>
</comment>
<evidence type="ECO:0000313" key="17">
    <source>
        <dbReference type="EMBL" id="QBB69167.1"/>
    </source>
</evidence>
<feature type="domain" description="ABC3 transporter permease C-terminal" evidence="15">
    <location>
        <begin position="210"/>
        <end position="328"/>
    </location>
</feature>
<evidence type="ECO:0000313" key="18">
    <source>
        <dbReference type="Proteomes" id="UP000291562"/>
    </source>
</evidence>
<dbReference type="NCBIfam" id="TIGR00439">
    <property type="entry name" value="FtsX_Gneg"/>
    <property type="match status" value="1"/>
</dbReference>
<reference evidence="17 18" key="1">
    <citation type="submission" date="2019-01" db="EMBL/GenBank/DDBJ databases">
        <title>Pseudolysobacter antarctica gen. nov., sp. nov., isolated from Fildes Peninsula, Antarctica.</title>
        <authorList>
            <person name="Wei Z."/>
            <person name="Peng F."/>
        </authorList>
    </citation>
    <scope>NUCLEOTIDE SEQUENCE [LARGE SCALE GENOMIC DNA]</scope>
    <source>
        <strain evidence="17 18">AQ6-296</strain>
    </source>
</reference>
<evidence type="ECO:0000256" key="13">
    <source>
        <dbReference type="SAM" id="MobiDB-lite"/>
    </source>
</evidence>
<evidence type="ECO:0000256" key="14">
    <source>
        <dbReference type="SAM" id="Phobius"/>
    </source>
</evidence>
<feature type="domain" description="FtsX extracellular" evidence="16">
    <location>
        <begin position="92"/>
        <end position="187"/>
    </location>
</feature>
<keyword evidence="11 12" id="KW-0131">Cell cycle</keyword>
<keyword evidence="6 12" id="KW-0997">Cell inner membrane</keyword>
<feature type="region of interest" description="Disordered" evidence="13">
    <location>
        <begin position="1"/>
        <end position="22"/>
    </location>
</feature>
<dbReference type="OrthoDB" id="9813411at2"/>
<dbReference type="KEGG" id="xbc:ELE36_01570"/>
<evidence type="ECO:0000256" key="11">
    <source>
        <dbReference type="ARBA" id="ARBA00023306"/>
    </source>
</evidence>
<dbReference type="InterPro" id="IPR040690">
    <property type="entry name" value="FtsX_ECD"/>
</dbReference>
<evidence type="ECO:0000256" key="6">
    <source>
        <dbReference type="ARBA" id="ARBA00022519"/>
    </source>
</evidence>
<evidence type="ECO:0000256" key="7">
    <source>
        <dbReference type="ARBA" id="ARBA00022618"/>
    </source>
</evidence>
<feature type="transmembrane region" description="Helical" evidence="14">
    <location>
        <begin position="301"/>
        <end position="325"/>
    </location>
</feature>
<proteinExistence type="inferred from homology"/>
<comment type="function">
    <text evidence="12">Part of the ABC transporter FtsEX involved in cellular division.</text>
</comment>
<gene>
    <name evidence="17" type="ORF">ELE36_01570</name>
</gene>
<evidence type="ECO:0000259" key="16">
    <source>
        <dbReference type="Pfam" id="PF18075"/>
    </source>
</evidence>
<evidence type="ECO:0000256" key="4">
    <source>
        <dbReference type="ARBA" id="ARBA00021907"/>
    </source>
</evidence>
<dbReference type="GO" id="GO:0051301">
    <property type="term" value="P:cell division"/>
    <property type="evidence" value="ECO:0007669"/>
    <property type="project" value="UniProtKB-KW"/>
</dbReference>
<name>A0A411HFB6_9GAMM</name>
<dbReference type="InterPro" id="IPR004513">
    <property type="entry name" value="FtsX"/>
</dbReference>
<feature type="transmembrane region" description="Helical" evidence="14">
    <location>
        <begin position="55"/>
        <end position="77"/>
    </location>
</feature>
<evidence type="ECO:0000256" key="3">
    <source>
        <dbReference type="ARBA" id="ARBA00011160"/>
    </source>
</evidence>
<keyword evidence="9 14" id="KW-1133">Transmembrane helix</keyword>
<evidence type="ECO:0000256" key="10">
    <source>
        <dbReference type="ARBA" id="ARBA00023136"/>
    </source>
</evidence>
<organism evidence="17 18">
    <name type="scientific">Pseudolysobacter antarcticus</name>
    <dbReference type="NCBI Taxonomy" id="2511995"/>
    <lineage>
        <taxon>Bacteria</taxon>
        <taxon>Pseudomonadati</taxon>
        <taxon>Pseudomonadota</taxon>
        <taxon>Gammaproteobacteria</taxon>
        <taxon>Lysobacterales</taxon>
        <taxon>Rhodanobacteraceae</taxon>
        <taxon>Pseudolysobacter</taxon>
    </lineage>
</organism>